<dbReference type="GO" id="GO:0051539">
    <property type="term" value="F:4 iron, 4 sulfur cluster binding"/>
    <property type="evidence" value="ECO:0007669"/>
    <property type="project" value="TreeGrafter"/>
</dbReference>
<dbReference type="PANTHER" id="PTHR42961">
    <property type="entry name" value="IRON-SULFUR PROTEIN NUBPL"/>
    <property type="match status" value="1"/>
</dbReference>
<dbReference type="HAMAP" id="MF_02040">
    <property type="entry name" value="Mrp_NBP35"/>
    <property type="match status" value="1"/>
</dbReference>
<organism evidence="8 9">
    <name type="scientific">Tatumella morbirosei</name>
    <dbReference type="NCBI Taxonomy" id="642227"/>
    <lineage>
        <taxon>Bacteria</taxon>
        <taxon>Pseudomonadati</taxon>
        <taxon>Pseudomonadota</taxon>
        <taxon>Gammaproteobacteria</taxon>
        <taxon>Enterobacterales</taxon>
        <taxon>Erwiniaceae</taxon>
        <taxon>Tatumella</taxon>
    </lineage>
</organism>
<dbReference type="CDD" id="cd02037">
    <property type="entry name" value="Mrp_NBP35"/>
    <property type="match status" value="1"/>
</dbReference>
<evidence type="ECO:0000256" key="7">
    <source>
        <dbReference type="HAMAP-Rule" id="MF_02040"/>
    </source>
</evidence>
<proteinExistence type="inferred from homology"/>
<gene>
    <name evidence="8" type="ORF">HA49_15865</name>
</gene>
<comment type="caution">
    <text evidence="8">The sequence shown here is derived from an EMBL/GenBank/DDBJ whole genome shotgun (WGS) entry which is preliminary data.</text>
</comment>
<dbReference type="GO" id="GO:0005829">
    <property type="term" value="C:cytosol"/>
    <property type="evidence" value="ECO:0007669"/>
    <property type="project" value="TreeGrafter"/>
</dbReference>
<dbReference type="InterPro" id="IPR033756">
    <property type="entry name" value="YlxH/NBP35"/>
</dbReference>
<evidence type="ECO:0000256" key="2">
    <source>
        <dbReference type="ARBA" id="ARBA00022741"/>
    </source>
</evidence>
<dbReference type="SUPFAM" id="SSF117916">
    <property type="entry name" value="Fe-S cluster assembly (FSCA) domain-like"/>
    <property type="match status" value="1"/>
</dbReference>
<dbReference type="InterPro" id="IPR027417">
    <property type="entry name" value="P-loop_NTPase"/>
</dbReference>
<keyword evidence="1 7" id="KW-0479">Metal-binding</keyword>
<dbReference type="eggNOG" id="COG0489">
    <property type="taxonomic scope" value="Bacteria"/>
</dbReference>
<keyword evidence="7" id="KW-0378">Hydrolase</keyword>
<dbReference type="PROSITE" id="PS01215">
    <property type="entry name" value="MRP"/>
    <property type="match status" value="1"/>
</dbReference>
<keyword evidence="2 7" id="KW-0547">Nucleotide-binding</keyword>
<dbReference type="InterPro" id="IPR019591">
    <property type="entry name" value="Mrp/NBP35_ATP-bd"/>
</dbReference>
<dbReference type="SUPFAM" id="SSF52540">
    <property type="entry name" value="P-loop containing nucleoside triphosphate hydrolases"/>
    <property type="match status" value="1"/>
</dbReference>
<feature type="binding site" evidence="7">
    <location>
        <begin position="116"/>
        <end position="123"/>
    </location>
    <ligand>
        <name>ATP</name>
        <dbReference type="ChEBI" id="CHEBI:30616"/>
    </ligand>
</feature>
<dbReference type="GO" id="GO:0016226">
    <property type="term" value="P:iron-sulfur cluster assembly"/>
    <property type="evidence" value="ECO:0007669"/>
    <property type="project" value="InterPro"/>
</dbReference>
<reference evidence="8" key="1">
    <citation type="submission" date="2014-12" db="EMBL/GenBank/DDBJ databases">
        <title>The draft genome of the Tatumella morbirosei type strain, LMG23360T isolated from pineapple rot.</title>
        <authorList>
            <person name="Smits T.H."/>
            <person name="Palmer M."/>
            <person name="Venter S.N."/>
            <person name="Duffy B."/>
            <person name="Steenkamp E.T."/>
            <person name="Chan W.Y."/>
            <person name="Coutinho T.A."/>
            <person name="Coetzee M.P."/>
            <person name="De Maayer P."/>
        </authorList>
    </citation>
    <scope>NUCLEOTIDE SEQUENCE [LARGE SCALE GENOMIC DNA]</scope>
    <source>
        <strain evidence="8">LMG 23360</strain>
    </source>
</reference>
<comment type="function">
    <text evidence="7">Binds and transfers iron-sulfur (Fe-S) clusters to target apoproteins. Can hydrolyze ATP.</text>
</comment>
<dbReference type="Pfam" id="PF10609">
    <property type="entry name" value="ParA"/>
    <property type="match status" value="1"/>
</dbReference>
<comment type="similarity">
    <text evidence="6 7">Belongs to the Mrp/NBP35 ATP-binding proteins family.</text>
</comment>
<dbReference type="InterPro" id="IPR000808">
    <property type="entry name" value="Mrp-like_CS"/>
</dbReference>
<dbReference type="FunFam" id="3.40.50.300:FF:000418">
    <property type="entry name" value="Iron-sulfur cluster carrier protein"/>
    <property type="match status" value="1"/>
</dbReference>
<keyword evidence="9" id="KW-1185">Reference proteome</keyword>
<comment type="subunit">
    <text evidence="7">Homodimer.</text>
</comment>
<keyword evidence="4 7" id="KW-0408">Iron</keyword>
<evidence type="ECO:0000256" key="4">
    <source>
        <dbReference type="ARBA" id="ARBA00023004"/>
    </source>
</evidence>
<dbReference type="Proteomes" id="UP000029577">
    <property type="component" value="Unassembled WGS sequence"/>
</dbReference>
<dbReference type="EMBL" id="JPKR02000003">
    <property type="protein sequence ID" value="KGD72226.1"/>
    <property type="molecule type" value="Genomic_DNA"/>
</dbReference>
<name>A0A095T5M4_9GAMM</name>
<dbReference type="GO" id="GO:0140663">
    <property type="term" value="F:ATP-dependent FeS chaperone activity"/>
    <property type="evidence" value="ECO:0007669"/>
    <property type="project" value="InterPro"/>
</dbReference>
<evidence type="ECO:0000313" key="8">
    <source>
        <dbReference type="EMBL" id="KGD72226.1"/>
    </source>
</evidence>
<evidence type="ECO:0000256" key="5">
    <source>
        <dbReference type="ARBA" id="ARBA00023014"/>
    </source>
</evidence>
<evidence type="ECO:0000256" key="1">
    <source>
        <dbReference type="ARBA" id="ARBA00022723"/>
    </source>
</evidence>
<keyword evidence="5 7" id="KW-0411">Iron-sulfur</keyword>
<dbReference type="InterPro" id="IPR044304">
    <property type="entry name" value="NUBPL-like"/>
</dbReference>
<dbReference type="NCBIfam" id="NF008669">
    <property type="entry name" value="PRK11670.1"/>
    <property type="match status" value="1"/>
</dbReference>
<dbReference type="AlphaFoldDB" id="A0A095T5M4"/>
<dbReference type="PANTHER" id="PTHR42961:SF2">
    <property type="entry name" value="IRON-SULFUR PROTEIN NUBPL"/>
    <property type="match status" value="1"/>
</dbReference>
<sequence length="370" mass="40303">MMPDSRQQYSPEALYQQVSAVVQRFVHPTLQQDLVRLNALHHVALLDNVLHIELVMPFAWQSGFEALQQAVNAELQQLSGASRVEWRLTHEIATLKRVKNLPSGHGVKNIIAVSSGKGGVGKSSTAINLALALMAEGARVGLLDADIYGPSIPLMIGTEERRPSSPDGKHMAPVMAHGLATNSIGYLVTEDNAMVWRGPMASKALLQLLNETLWPELDYLIIDMPPGTGDIQLTLAQNIPVTAAMVVTTPQDVALLDARKGIVMFNKVDVPVLGVVENMSVHICSQCGFHEPIFGTGGAEKLAEDYGIELLGQIPLHISLREDLDAGEPTVIRQPDSEFTQLYRRMAATVASKLYWQGKVIPADISFRAL</sequence>
<protein>
    <recommendedName>
        <fullName evidence="7">Iron-sulfur cluster carrier protein</fullName>
    </recommendedName>
</protein>
<evidence type="ECO:0000256" key="6">
    <source>
        <dbReference type="ARBA" id="ARBA00024036"/>
    </source>
</evidence>
<dbReference type="RefSeq" id="WP_038021577.1">
    <property type="nucleotide sequence ID" value="NZ_JPKR02000003.1"/>
</dbReference>
<dbReference type="GO" id="GO:0016887">
    <property type="term" value="F:ATP hydrolysis activity"/>
    <property type="evidence" value="ECO:0007669"/>
    <property type="project" value="UniProtKB-UniRule"/>
</dbReference>
<accession>A0A095T5M4</accession>
<dbReference type="STRING" id="642227.HA49_15865"/>
<dbReference type="OrthoDB" id="9809679at2"/>
<dbReference type="InterPro" id="IPR034904">
    <property type="entry name" value="FSCA_dom_sf"/>
</dbReference>
<dbReference type="Gene3D" id="3.40.50.300">
    <property type="entry name" value="P-loop containing nucleotide triphosphate hydrolases"/>
    <property type="match status" value="1"/>
</dbReference>
<dbReference type="GO" id="GO:0046872">
    <property type="term" value="F:metal ion binding"/>
    <property type="evidence" value="ECO:0007669"/>
    <property type="project" value="UniProtKB-KW"/>
</dbReference>
<evidence type="ECO:0000313" key="9">
    <source>
        <dbReference type="Proteomes" id="UP000029577"/>
    </source>
</evidence>
<keyword evidence="3 7" id="KW-0067">ATP-binding</keyword>
<evidence type="ECO:0000256" key="3">
    <source>
        <dbReference type="ARBA" id="ARBA00022840"/>
    </source>
</evidence>
<dbReference type="GO" id="GO:0005524">
    <property type="term" value="F:ATP binding"/>
    <property type="evidence" value="ECO:0007669"/>
    <property type="project" value="UniProtKB-UniRule"/>
</dbReference>